<dbReference type="InterPro" id="IPR017972">
    <property type="entry name" value="Cyt_P450_CS"/>
</dbReference>
<dbReference type="PANTHER" id="PTHR24291:SF201">
    <property type="entry name" value="CYTOCHROME P450, FAMILY 4, SUBFAMILY B, POLYPEPTIDE 7"/>
    <property type="match status" value="1"/>
</dbReference>
<accession>A0ABM0GRS6</accession>
<evidence type="ECO:0000313" key="4">
    <source>
        <dbReference type="RefSeq" id="XP_002735912.1"/>
    </source>
</evidence>
<keyword evidence="2" id="KW-0408">Iron</keyword>
<evidence type="ECO:0000313" key="3">
    <source>
        <dbReference type="Proteomes" id="UP000694865"/>
    </source>
</evidence>
<dbReference type="InterPro" id="IPR050196">
    <property type="entry name" value="Cytochrome_P450_Monoox"/>
</dbReference>
<evidence type="ECO:0000256" key="2">
    <source>
        <dbReference type="RuleBase" id="RU000461"/>
    </source>
</evidence>
<reference evidence="4" key="1">
    <citation type="submission" date="2025-08" db="UniProtKB">
        <authorList>
            <consortium name="RefSeq"/>
        </authorList>
    </citation>
    <scope>IDENTIFICATION</scope>
    <source>
        <tissue evidence="4">Testes</tissue>
    </source>
</reference>
<gene>
    <name evidence="4" type="primary">LOC100372525</name>
</gene>
<dbReference type="InterPro" id="IPR002401">
    <property type="entry name" value="Cyt_P450_E_grp-I"/>
</dbReference>
<dbReference type="SUPFAM" id="SSF48264">
    <property type="entry name" value="Cytochrome P450"/>
    <property type="match status" value="1"/>
</dbReference>
<comment type="similarity">
    <text evidence="1 2">Belongs to the cytochrome P450 family.</text>
</comment>
<protein>
    <submittedName>
        <fullName evidence="4">Cytochrome P450 4F22-like</fullName>
    </submittedName>
</protein>
<dbReference type="PANTHER" id="PTHR24291">
    <property type="entry name" value="CYTOCHROME P450 FAMILY 4"/>
    <property type="match status" value="1"/>
</dbReference>
<keyword evidence="2" id="KW-0503">Monooxygenase</keyword>
<dbReference type="PRINTS" id="PR00463">
    <property type="entry name" value="EP450I"/>
</dbReference>
<dbReference type="Gene3D" id="1.10.630.10">
    <property type="entry name" value="Cytochrome P450"/>
    <property type="match status" value="1"/>
</dbReference>
<dbReference type="Proteomes" id="UP000694865">
    <property type="component" value="Unplaced"/>
</dbReference>
<keyword evidence="2" id="KW-0479">Metal-binding</keyword>
<dbReference type="InterPro" id="IPR001128">
    <property type="entry name" value="Cyt_P450"/>
</dbReference>
<evidence type="ECO:0000256" key="1">
    <source>
        <dbReference type="ARBA" id="ARBA00010617"/>
    </source>
</evidence>
<name>A0ABM0GRS6_SACKO</name>
<dbReference type="GeneID" id="100372525"/>
<sequence>MADYGLFGLFISNVNVTTLFGLLWPTFLLAICIKVLVSVVRLFQKRWQLEKELACFPSLDVPRHWLLGNLSTIKNNEDTYAVFPSLVKDIGPVFILWCGPFLPRLICRHPSSIKTLTATTEPKEELVYGFLRPWLGDGLLVSSGPKWFRNRRLLTPGFHFDILKPYVKIFNECVHTMANKWESVCRSAPDGVVLEMFEDVSLMTLDTLLKCIFGQDSHCQTQRERNPYIKSVYTLSALVIERARFPPYFNDFIYYISPSGFRFRRAAKILHNYSSKVIQDRKMAMKMEEKSGIKRTKNYIDFLDILLNARDENGQGLEDKEIRDEVDTFMFEGHDTTASGISWIFYNLASHPEHQEKCRREIDDILDKKDTDEIEWDDLRRIPYTTMCIKESLRIRPPVPGFSRQLTSPLNFDGRIAPAGSFVSGSAFLVHHNADVWPNPTKYDPLRFLPENTRDRSPHAFIPFSAGPRNCIGQNFAMNEMKVATCIVLRHFQLTVDKQRPPRRVNNLVSRSESGIHLNIKKRN</sequence>
<keyword evidence="2" id="KW-0349">Heme</keyword>
<dbReference type="InterPro" id="IPR036396">
    <property type="entry name" value="Cyt_P450_sf"/>
</dbReference>
<dbReference type="PROSITE" id="PS00086">
    <property type="entry name" value="CYTOCHROME_P450"/>
    <property type="match status" value="1"/>
</dbReference>
<proteinExistence type="inferred from homology"/>
<organism evidence="3 4">
    <name type="scientific">Saccoglossus kowalevskii</name>
    <name type="common">Acorn worm</name>
    <dbReference type="NCBI Taxonomy" id="10224"/>
    <lineage>
        <taxon>Eukaryota</taxon>
        <taxon>Metazoa</taxon>
        <taxon>Hemichordata</taxon>
        <taxon>Enteropneusta</taxon>
        <taxon>Harrimaniidae</taxon>
        <taxon>Saccoglossus</taxon>
    </lineage>
</organism>
<dbReference type="PRINTS" id="PR00385">
    <property type="entry name" value="P450"/>
</dbReference>
<dbReference type="CDD" id="cd20659">
    <property type="entry name" value="CYP4B_4F-like"/>
    <property type="match status" value="1"/>
</dbReference>
<dbReference type="RefSeq" id="XP_002735912.1">
    <property type="nucleotide sequence ID" value="XM_002735866.2"/>
</dbReference>
<dbReference type="Pfam" id="PF00067">
    <property type="entry name" value="p450"/>
    <property type="match status" value="1"/>
</dbReference>
<keyword evidence="3" id="KW-1185">Reference proteome</keyword>
<keyword evidence="2" id="KW-0560">Oxidoreductase</keyword>